<dbReference type="SUPFAM" id="SSF88713">
    <property type="entry name" value="Glycoside hydrolase/deacetylase"/>
    <property type="match status" value="1"/>
</dbReference>
<dbReference type="RefSeq" id="WP_022091446.1">
    <property type="nucleotide sequence ID" value="NZ_BAABXM010000001.1"/>
</dbReference>
<keyword evidence="2" id="KW-0119">Carbohydrate metabolism</keyword>
<sequence length="256" mass="29615">MKKKFFAYMIIGILLFTFLAQGKGTKTYWFQIASQGEGESGFLTNSNLNQKKVYLTFDDGPSDHTAQILDILKKHKVKATFFVVGKETEHAKKMYQRIVLEGHTLAMHSYSHNYDQIYANVGAFSKDLMKLQKYLYELTDVKPYIYRFPGGSSNHCAKNIKPYIQYVNKKGLLYFDWNALNEDALNFEQSPQQLNKKILKDVRRQKTSIVLMHDLHETTNTVKALDPLIKTLKKEGYQILPITKNTKPLHHVSIDK</sequence>
<evidence type="ECO:0000313" key="5">
    <source>
        <dbReference type="Proteomes" id="UP001644750"/>
    </source>
</evidence>
<feature type="domain" description="NodB homology" evidence="1">
    <location>
        <begin position="51"/>
        <end position="240"/>
    </location>
</feature>
<name>A0A173SWK1_ANAHA</name>
<dbReference type="EMBL" id="JAAITB010000024">
    <property type="protein sequence ID" value="NSJ80082.1"/>
    <property type="molecule type" value="Genomic_DNA"/>
</dbReference>
<reference evidence="2 4" key="1">
    <citation type="submission" date="2015-09" db="EMBL/GenBank/DDBJ databases">
        <authorList>
            <consortium name="Pathogen Informatics"/>
        </authorList>
    </citation>
    <scope>NUCLEOTIDE SEQUENCE [LARGE SCALE GENOMIC DNA]</scope>
    <source>
        <strain evidence="2 4">2789STDY5834959</strain>
    </source>
</reference>
<keyword evidence="2" id="KW-0624">Polysaccharide degradation</keyword>
<evidence type="ECO:0000313" key="4">
    <source>
        <dbReference type="Proteomes" id="UP000095553"/>
    </source>
</evidence>
<reference evidence="3" key="3">
    <citation type="submission" date="2020-02" db="EMBL/GenBank/DDBJ databases">
        <authorList>
            <person name="Littmann E."/>
            <person name="Sorbara M."/>
        </authorList>
    </citation>
    <scope>NUCLEOTIDE SEQUENCE</scope>
    <source>
        <strain evidence="3">MSK.14.57</strain>
    </source>
</reference>
<dbReference type="PROSITE" id="PS51677">
    <property type="entry name" value="NODB"/>
    <property type="match status" value="1"/>
</dbReference>
<dbReference type="InterPro" id="IPR011330">
    <property type="entry name" value="Glyco_hydro/deAcase_b/a-brl"/>
</dbReference>
<keyword evidence="2" id="KW-0858">Xylan degradation</keyword>
<keyword evidence="2" id="KW-0326">Glycosidase</keyword>
<proteinExistence type="predicted"/>
<dbReference type="Proteomes" id="UP001644750">
    <property type="component" value="Unassembled WGS sequence"/>
</dbReference>
<dbReference type="EMBL" id="CYXY01000008">
    <property type="protein sequence ID" value="CUM93965.1"/>
    <property type="molecule type" value="Genomic_DNA"/>
</dbReference>
<evidence type="ECO:0000313" key="3">
    <source>
        <dbReference type="EMBL" id="NSJ80082.1"/>
    </source>
</evidence>
<dbReference type="PANTHER" id="PTHR10587:SF125">
    <property type="entry name" value="POLYSACCHARIDE DEACETYLASE YHEN-RELATED"/>
    <property type="match status" value="1"/>
</dbReference>
<dbReference type="AlphaFoldDB" id="A0A173SWK1"/>
<keyword evidence="2" id="KW-0378">Hydrolase</keyword>
<dbReference type="InterPro" id="IPR002509">
    <property type="entry name" value="NODB_dom"/>
</dbReference>
<protein>
    <submittedName>
        <fullName evidence="2">Bifunctional xylanase/deacetylase</fullName>
    </submittedName>
    <submittedName>
        <fullName evidence="3">Polysaccharide deacetylase</fullName>
    </submittedName>
</protein>
<gene>
    <name evidence="2" type="ORF">ERS852571_01489</name>
    <name evidence="3" type="ORF">G5A72_10930</name>
</gene>
<dbReference type="InterPro" id="IPR050248">
    <property type="entry name" value="Polysacc_deacetylase_ArnD"/>
</dbReference>
<evidence type="ECO:0000313" key="2">
    <source>
        <dbReference type="EMBL" id="CUM93965.1"/>
    </source>
</evidence>
<dbReference type="GO" id="GO:0045493">
    <property type="term" value="P:xylan catabolic process"/>
    <property type="evidence" value="ECO:0007669"/>
    <property type="project" value="UniProtKB-KW"/>
</dbReference>
<dbReference type="PANTHER" id="PTHR10587">
    <property type="entry name" value="GLYCOSYL TRANSFERASE-RELATED"/>
    <property type="match status" value="1"/>
</dbReference>
<dbReference type="Proteomes" id="UP000095553">
    <property type="component" value="Unassembled WGS sequence"/>
</dbReference>
<dbReference type="Pfam" id="PF01522">
    <property type="entry name" value="Polysacc_deac_1"/>
    <property type="match status" value="1"/>
</dbReference>
<organism evidence="2 4">
    <name type="scientific">Anaerostipes hadrus</name>
    <dbReference type="NCBI Taxonomy" id="649756"/>
    <lineage>
        <taxon>Bacteria</taxon>
        <taxon>Bacillati</taxon>
        <taxon>Bacillota</taxon>
        <taxon>Clostridia</taxon>
        <taxon>Lachnospirales</taxon>
        <taxon>Lachnospiraceae</taxon>
        <taxon>Anaerostipes</taxon>
    </lineage>
</organism>
<dbReference type="CDD" id="cd10944">
    <property type="entry name" value="CE4_SmPgdA_like"/>
    <property type="match status" value="1"/>
</dbReference>
<dbReference type="GO" id="GO:0016810">
    <property type="term" value="F:hydrolase activity, acting on carbon-nitrogen (but not peptide) bonds"/>
    <property type="evidence" value="ECO:0007669"/>
    <property type="project" value="InterPro"/>
</dbReference>
<reference evidence="3 5" key="2">
    <citation type="journal article" date="2020" name="Cell Host Microbe">
        <title>Functional and Genomic Variation between Human-Derived Isolates of Lachnospiraceae Reveals Inter- and Intra-Species Diversity.</title>
        <authorList>
            <person name="Sorbara M.T."/>
            <person name="Littmann E.R."/>
            <person name="Fontana E."/>
            <person name="Moody T.U."/>
            <person name="Kohout C.E."/>
            <person name="Gjonbalaj M."/>
            <person name="Eaton V."/>
            <person name="Seok R."/>
            <person name="Leiner I.M."/>
            <person name="Pamer E.G."/>
        </authorList>
    </citation>
    <scope>NUCLEOTIDE SEQUENCE [LARGE SCALE GENOMIC DNA]</scope>
    <source>
        <strain evidence="3 5">MSK.14.57</strain>
    </source>
</reference>
<evidence type="ECO:0000259" key="1">
    <source>
        <dbReference type="PROSITE" id="PS51677"/>
    </source>
</evidence>
<dbReference type="Gene3D" id="3.20.20.370">
    <property type="entry name" value="Glycoside hydrolase/deacetylase"/>
    <property type="match status" value="1"/>
</dbReference>
<keyword evidence="5" id="KW-1185">Reference proteome</keyword>
<accession>A0A173SWK1</accession>
<dbReference type="GO" id="GO:0016798">
    <property type="term" value="F:hydrolase activity, acting on glycosyl bonds"/>
    <property type="evidence" value="ECO:0007669"/>
    <property type="project" value="UniProtKB-KW"/>
</dbReference>